<evidence type="ECO:0000313" key="12">
    <source>
        <dbReference type="Proteomes" id="UP000003822"/>
    </source>
</evidence>
<comment type="catalytic activity">
    <reaction evidence="7 8">
        <text>UDP-N-acetyl-alpha-D-muramoyl-L-alanine + D-glutamate + ATP = UDP-N-acetyl-alpha-D-muramoyl-L-alanyl-D-glutamate + ADP + phosphate + H(+)</text>
        <dbReference type="Rhea" id="RHEA:16429"/>
        <dbReference type="ChEBI" id="CHEBI:15378"/>
        <dbReference type="ChEBI" id="CHEBI:29986"/>
        <dbReference type="ChEBI" id="CHEBI:30616"/>
        <dbReference type="ChEBI" id="CHEBI:43474"/>
        <dbReference type="ChEBI" id="CHEBI:83898"/>
        <dbReference type="ChEBI" id="CHEBI:83900"/>
        <dbReference type="ChEBI" id="CHEBI:456216"/>
        <dbReference type="EC" id="6.3.2.9"/>
    </reaction>
</comment>
<feature type="domain" description="Mur ligase C-terminal" evidence="9">
    <location>
        <begin position="348"/>
        <end position="470"/>
    </location>
</feature>
<comment type="similarity">
    <text evidence="7">Belongs to the MurCDEF family.</text>
</comment>
<dbReference type="SUPFAM" id="SSF53244">
    <property type="entry name" value="MurD-like peptide ligases, peptide-binding domain"/>
    <property type="match status" value="1"/>
</dbReference>
<sequence>MSDSFSELLASRTVSVVGLGVSGRAVAKVAARRGAKVIAFDAKAGAGEALCKELDNAVDNADVSLFIDADPKSLADKIRTHARDLLVISPGIAPTSALYQAASVAPVEMISEVELAWRLHAVGPNAASPWLTITGTDGKTTTVNMLASILQAQGLNAPAVGNVGKPIIQVVDEGGYDALAVELSSFQLHLTKSVEPLASICLNLAADHLNWHGSLEAYAADKAKVYTNTKLAAIYDLASEAALKMVQEADVREGCRAIGLSRAVPEISQFGIVDGAIVDRAFVPLPNKNAQIVAELEDLAHLAPGGKLEALPSHIISDALAAAALARAAGVQPAAVSKGLRDFTPGAHRLQTVATIDNVAWVDDSKGTTAHATAAALASHAPNSVVWIAGGDAKGADLSELVRQVAPVLRGVVVLGVHPEFITEPLAKYAPQVPYTIVGQGSPAELAKTMVAQAASMAQSGDCVILSPACASWDQFVSYNQRGDLFAQEVAARAGRVG</sequence>
<evidence type="ECO:0000259" key="10">
    <source>
        <dbReference type="Pfam" id="PF08245"/>
    </source>
</evidence>
<evidence type="ECO:0000259" key="9">
    <source>
        <dbReference type="Pfam" id="PF02875"/>
    </source>
</evidence>
<evidence type="ECO:0000256" key="3">
    <source>
        <dbReference type="ARBA" id="ARBA00022490"/>
    </source>
</evidence>
<dbReference type="InterPro" id="IPR004101">
    <property type="entry name" value="Mur_ligase_C"/>
</dbReference>
<dbReference type="Gene3D" id="3.40.50.720">
    <property type="entry name" value="NAD(P)-binding Rossmann-like Domain"/>
    <property type="match status" value="1"/>
</dbReference>
<dbReference type="GO" id="GO:0008764">
    <property type="term" value="F:UDP-N-acetylmuramoylalanine-D-glutamate ligase activity"/>
    <property type="evidence" value="ECO:0007669"/>
    <property type="project" value="UniProtKB-UniRule"/>
</dbReference>
<evidence type="ECO:0000256" key="4">
    <source>
        <dbReference type="ARBA" id="ARBA00022598"/>
    </source>
</evidence>
<dbReference type="EC" id="6.3.2.9" evidence="7 8"/>
<protein>
    <recommendedName>
        <fullName evidence="7 8">UDP-N-acetylmuramoylalanine--D-glutamate ligase</fullName>
        <ecNumber evidence="7 8">6.3.2.9</ecNumber>
    </recommendedName>
    <alternativeName>
        <fullName evidence="7">D-glutamic acid-adding enzyme</fullName>
    </alternativeName>
    <alternativeName>
        <fullName evidence="7">UDP-N-acetylmuramoyl-L-alanyl-D-glutamate synthetase</fullName>
    </alternativeName>
</protein>
<dbReference type="eggNOG" id="COG0771">
    <property type="taxonomic scope" value="Bacteria"/>
</dbReference>
<dbReference type="EMBL" id="ACRN01000001">
    <property type="protein sequence ID" value="EHM89591.1"/>
    <property type="molecule type" value="Genomic_DNA"/>
</dbReference>
<dbReference type="SUPFAM" id="SSF51735">
    <property type="entry name" value="NAD(P)-binding Rossmann-fold domains"/>
    <property type="match status" value="1"/>
</dbReference>
<comment type="function">
    <text evidence="7 8">Cell wall formation. Catalyzes the addition of glutamate to the nucleotide precursor UDP-N-acetylmuramoyl-L-alanine (UMA).</text>
</comment>
<keyword evidence="4 7" id="KW-0436">Ligase</keyword>
<dbReference type="InterPro" id="IPR036565">
    <property type="entry name" value="Mur-like_cat_sf"/>
</dbReference>
<keyword evidence="5 7" id="KW-0547">Nucleotide-binding</keyword>
<dbReference type="GO" id="GO:0009252">
    <property type="term" value="P:peptidoglycan biosynthetic process"/>
    <property type="evidence" value="ECO:0007669"/>
    <property type="project" value="UniProtKB-UniRule"/>
</dbReference>
<dbReference type="UniPathway" id="UPA00219"/>
<dbReference type="InterPro" id="IPR036615">
    <property type="entry name" value="Mur_ligase_C_dom_sf"/>
</dbReference>
<dbReference type="HOGENOM" id="CLU_032540_0_0_11"/>
<feature type="domain" description="Mur ligase central" evidence="10">
    <location>
        <begin position="133"/>
        <end position="248"/>
    </location>
</feature>
<dbReference type="PANTHER" id="PTHR43692:SF1">
    <property type="entry name" value="UDP-N-ACETYLMURAMOYLALANINE--D-GLUTAMATE LIGASE"/>
    <property type="match status" value="1"/>
</dbReference>
<dbReference type="Proteomes" id="UP000003822">
    <property type="component" value="Unassembled WGS sequence"/>
</dbReference>
<dbReference type="Pfam" id="PF08245">
    <property type="entry name" value="Mur_ligase_M"/>
    <property type="match status" value="1"/>
</dbReference>
<dbReference type="GO" id="GO:0005524">
    <property type="term" value="F:ATP binding"/>
    <property type="evidence" value="ECO:0007669"/>
    <property type="project" value="UniProtKB-UniRule"/>
</dbReference>
<reference evidence="11 12" key="1">
    <citation type="submission" date="2011-10" db="EMBL/GenBank/DDBJ databases">
        <title>The Genome Sequence of Actinomyces graevenitzii C83.</title>
        <authorList>
            <consortium name="The Broad Institute Genome Sequencing Platform"/>
            <consortium name="The Broad Institute Genome Sequencing Center for Infectious Disease"/>
            <person name="Earl A."/>
            <person name="Ward D."/>
            <person name="Feldgarden M."/>
            <person name="Gevers D."/>
            <person name="Sibley C.D."/>
            <person name="Field T.R."/>
            <person name="Grinwis M."/>
            <person name="Eshaghurshan C.S."/>
            <person name="Surette M.G."/>
            <person name="Young S.K."/>
            <person name="Zeng Q."/>
            <person name="Gargeya S."/>
            <person name="Fitzgerald M."/>
            <person name="Haas B."/>
            <person name="Abouelleil A."/>
            <person name="Alvarado L."/>
            <person name="Arachchi H.M."/>
            <person name="Berlin A."/>
            <person name="Brown A."/>
            <person name="Chapman S.B."/>
            <person name="Chen Z."/>
            <person name="Dunbar C."/>
            <person name="Freedman E."/>
            <person name="Gearin G."/>
            <person name="Goldberg J."/>
            <person name="Griggs A."/>
            <person name="Gujja S."/>
            <person name="Heiman D."/>
            <person name="Howarth C."/>
            <person name="Larson L."/>
            <person name="Lui A."/>
            <person name="MacDonald P.J.P."/>
            <person name="Montmayeur A."/>
            <person name="Murphy C."/>
            <person name="Neiman D."/>
            <person name="Pearson M."/>
            <person name="Priest M."/>
            <person name="Roberts A."/>
            <person name="Saif S."/>
            <person name="Shea T."/>
            <person name="Shenoy N."/>
            <person name="Sisk P."/>
            <person name="Stolte C."/>
            <person name="Sykes S."/>
            <person name="Wortman J."/>
            <person name="Nusbaum C."/>
            <person name="Birren B."/>
        </authorList>
    </citation>
    <scope>NUCLEOTIDE SEQUENCE [LARGE SCALE GENOMIC DNA]</scope>
    <source>
        <strain evidence="11 12">C83</strain>
    </source>
</reference>
<evidence type="ECO:0000256" key="5">
    <source>
        <dbReference type="ARBA" id="ARBA00022741"/>
    </source>
</evidence>
<keyword evidence="7 8" id="KW-0133">Cell shape</keyword>
<dbReference type="Gene3D" id="3.40.1190.10">
    <property type="entry name" value="Mur-like, catalytic domain"/>
    <property type="match status" value="1"/>
</dbReference>
<keyword evidence="7 8" id="KW-0131">Cell cycle</keyword>
<keyword evidence="3 7" id="KW-0963">Cytoplasm</keyword>
<dbReference type="AlphaFoldDB" id="G9PCX7"/>
<evidence type="ECO:0000256" key="1">
    <source>
        <dbReference type="ARBA" id="ARBA00004496"/>
    </source>
</evidence>
<keyword evidence="7 8" id="KW-0573">Peptidoglycan synthesis</keyword>
<evidence type="ECO:0000256" key="8">
    <source>
        <dbReference type="RuleBase" id="RU003664"/>
    </source>
</evidence>
<dbReference type="SUPFAM" id="SSF53623">
    <property type="entry name" value="MurD-like peptide ligases, catalytic domain"/>
    <property type="match status" value="1"/>
</dbReference>
<name>G9PCX7_9ACTO</name>
<comment type="subcellular location">
    <subcellularLocation>
        <location evidence="1 7 8">Cytoplasm</location>
    </subcellularLocation>
</comment>
<organism evidence="11 12">
    <name type="scientific">Actinomyces graevenitzii C83</name>
    <dbReference type="NCBI Taxonomy" id="435830"/>
    <lineage>
        <taxon>Bacteria</taxon>
        <taxon>Bacillati</taxon>
        <taxon>Actinomycetota</taxon>
        <taxon>Actinomycetes</taxon>
        <taxon>Actinomycetales</taxon>
        <taxon>Actinomycetaceae</taxon>
        <taxon>Actinomyces</taxon>
    </lineage>
</organism>
<evidence type="ECO:0000256" key="6">
    <source>
        <dbReference type="ARBA" id="ARBA00022840"/>
    </source>
</evidence>
<dbReference type="PATRIC" id="fig|435830.3.peg.247"/>
<feature type="binding site" evidence="7">
    <location>
        <begin position="135"/>
        <end position="141"/>
    </location>
    <ligand>
        <name>ATP</name>
        <dbReference type="ChEBI" id="CHEBI:30616"/>
    </ligand>
</feature>
<evidence type="ECO:0000256" key="2">
    <source>
        <dbReference type="ARBA" id="ARBA00004752"/>
    </source>
</evidence>
<accession>G9PCX7</accession>
<evidence type="ECO:0000256" key="7">
    <source>
        <dbReference type="HAMAP-Rule" id="MF_00639"/>
    </source>
</evidence>
<dbReference type="NCBIfam" id="TIGR01087">
    <property type="entry name" value="murD"/>
    <property type="match status" value="1"/>
</dbReference>
<gene>
    <name evidence="7" type="primary">murD</name>
    <name evidence="11" type="ORF">HMPREF0045_00256</name>
</gene>
<dbReference type="GO" id="GO:0005737">
    <property type="term" value="C:cytoplasm"/>
    <property type="evidence" value="ECO:0007669"/>
    <property type="project" value="UniProtKB-SubCell"/>
</dbReference>
<dbReference type="Gene3D" id="3.90.190.20">
    <property type="entry name" value="Mur ligase, C-terminal domain"/>
    <property type="match status" value="1"/>
</dbReference>
<dbReference type="HAMAP" id="MF_00639">
    <property type="entry name" value="MurD"/>
    <property type="match status" value="1"/>
</dbReference>
<comment type="pathway">
    <text evidence="2 7 8">Cell wall biogenesis; peptidoglycan biosynthesis.</text>
</comment>
<dbReference type="InterPro" id="IPR013221">
    <property type="entry name" value="Mur_ligase_cen"/>
</dbReference>
<dbReference type="RefSeq" id="WP_005984768.1">
    <property type="nucleotide sequence ID" value="NZ_JH470338.1"/>
</dbReference>
<comment type="caution">
    <text evidence="11">The sequence shown here is derived from an EMBL/GenBank/DDBJ whole genome shotgun (WGS) entry which is preliminary data.</text>
</comment>
<dbReference type="GO" id="GO:0008360">
    <property type="term" value="P:regulation of cell shape"/>
    <property type="evidence" value="ECO:0007669"/>
    <property type="project" value="UniProtKB-KW"/>
</dbReference>
<keyword evidence="7 8" id="KW-0132">Cell division</keyword>
<keyword evidence="12" id="KW-1185">Reference proteome</keyword>
<dbReference type="PANTHER" id="PTHR43692">
    <property type="entry name" value="UDP-N-ACETYLMURAMOYLALANINE--D-GLUTAMATE LIGASE"/>
    <property type="match status" value="1"/>
</dbReference>
<dbReference type="STRING" id="435830.HMPREF0045_00256"/>
<dbReference type="Pfam" id="PF02875">
    <property type="entry name" value="Mur_ligase_C"/>
    <property type="match status" value="1"/>
</dbReference>
<evidence type="ECO:0000313" key="11">
    <source>
        <dbReference type="EMBL" id="EHM89591.1"/>
    </source>
</evidence>
<keyword evidence="7 8" id="KW-0961">Cell wall biogenesis/degradation</keyword>
<dbReference type="GO" id="GO:0071555">
    <property type="term" value="P:cell wall organization"/>
    <property type="evidence" value="ECO:0007669"/>
    <property type="project" value="UniProtKB-KW"/>
</dbReference>
<dbReference type="GO" id="GO:0051301">
    <property type="term" value="P:cell division"/>
    <property type="evidence" value="ECO:0007669"/>
    <property type="project" value="UniProtKB-KW"/>
</dbReference>
<keyword evidence="6 7" id="KW-0067">ATP-binding</keyword>
<dbReference type="InterPro" id="IPR036291">
    <property type="entry name" value="NAD(P)-bd_dom_sf"/>
</dbReference>
<dbReference type="InterPro" id="IPR005762">
    <property type="entry name" value="MurD"/>
</dbReference>
<proteinExistence type="inferred from homology"/>